<feature type="compositionally biased region" description="Basic and acidic residues" evidence="5">
    <location>
        <begin position="153"/>
        <end position="169"/>
    </location>
</feature>
<evidence type="ECO:0000256" key="3">
    <source>
        <dbReference type="ARBA" id="ARBA00022989"/>
    </source>
</evidence>
<feature type="compositionally biased region" description="Polar residues" evidence="5">
    <location>
        <begin position="216"/>
        <end position="225"/>
    </location>
</feature>
<dbReference type="PANTHER" id="PTHR23112">
    <property type="entry name" value="G PROTEIN-COUPLED RECEPTOR 157-RELATED"/>
    <property type="match status" value="1"/>
</dbReference>
<dbReference type="GO" id="GO:0004930">
    <property type="term" value="F:G protein-coupled receptor activity"/>
    <property type="evidence" value="ECO:0007669"/>
    <property type="project" value="TreeGrafter"/>
</dbReference>
<feature type="region of interest" description="Disordered" evidence="5">
    <location>
        <begin position="814"/>
        <end position="836"/>
    </location>
</feature>
<dbReference type="EMBL" id="FN649727">
    <property type="protein sequence ID" value="CBJ25684.1"/>
    <property type="molecule type" value="Genomic_DNA"/>
</dbReference>
<feature type="compositionally biased region" description="Basic and acidic residues" evidence="5">
    <location>
        <begin position="104"/>
        <end position="119"/>
    </location>
</feature>
<feature type="region of interest" description="Disordered" evidence="5">
    <location>
        <begin position="367"/>
        <end position="391"/>
    </location>
</feature>
<feature type="region of interest" description="Disordered" evidence="5">
    <location>
        <begin position="623"/>
        <end position="642"/>
    </location>
</feature>
<evidence type="ECO:0000313" key="7">
    <source>
        <dbReference type="EMBL" id="CBJ25684.1"/>
    </source>
</evidence>
<dbReference type="EMBL" id="FN649035">
    <property type="protein sequence ID" value="CBJ25684.1"/>
    <property type="molecule type" value="Genomic_DNA"/>
</dbReference>
<feature type="compositionally biased region" description="Low complexity" evidence="5">
    <location>
        <begin position="374"/>
        <end position="385"/>
    </location>
</feature>
<dbReference type="InParanoid" id="D7G6Z1"/>
<feature type="transmembrane region" description="Helical" evidence="6">
    <location>
        <begin position="496"/>
        <end position="517"/>
    </location>
</feature>
<feature type="transmembrane region" description="Helical" evidence="6">
    <location>
        <begin position="60"/>
        <end position="80"/>
    </location>
</feature>
<dbReference type="AlphaFoldDB" id="D7G6Z1"/>
<feature type="region of interest" description="Disordered" evidence="5">
    <location>
        <begin position="104"/>
        <end position="190"/>
    </location>
</feature>
<evidence type="ECO:0008006" key="9">
    <source>
        <dbReference type="Google" id="ProtNLM"/>
    </source>
</evidence>
<evidence type="ECO:0000256" key="5">
    <source>
        <dbReference type="SAM" id="MobiDB-lite"/>
    </source>
</evidence>
<dbReference type="GO" id="GO:0005886">
    <property type="term" value="C:plasma membrane"/>
    <property type="evidence" value="ECO:0007669"/>
    <property type="project" value="TreeGrafter"/>
</dbReference>
<feature type="region of interest" description="Disordered" evidence="5">
    <location>
        <begin position="752"/>
        <end position="783"/>
    </location>
</feature>
<dbReference type="InterPro" id="IPR022343">
    <property type="entry name" value="GCR1-cAMP_receptor"/>
</dbReference>
<gene>
    <name evidence="7" type="ORF">Esi_0008_0104</name>
</gene>
<dbReference type="GO" id="GO:0007189">
    <property type="term" value="P:adenylate cyclase-activating G protein-coupled receptor signaling pathway"/>
    <property type="evidence" value="ECO:0007669"/>
    <property type="project" value="TreeGrafter"/>
</dbReference>
<feature type="compositionally biased region" description="Low complexity" evidence="5">
    <location>
        <begin position="126"/>
        <end position="145"/>
    </location>
</feature>
<keyword evidence="2 6" id="KW-0812">Transmembrane</keyword>
<sequence length="836" mass="90842">MSSKTRAFDSNKRMPWNHLWAWGVSALLSSAPLATGSFGRTESFFCGVDSGDSWNIGSLWRAIFLVVVLLSMVVIVWAYVEVLKTLGRAQRNVFRLSLEATTNRHTEASSVKQHREQRQSPKTHGGASSAPISAMPIPSSAMPGARLHVSPDQPKKDVSKRTVVKESPTEPKNNSAARPRPPTSPNKRLERNNSFWKWMFPISTEESADGERRANGFSTLPSQQRDYAEHSSSSSGSSWPFTRSNSNVSVKNWLWSTSRDVGFYGDDDPLYESSSEGEECKSVVWLNGMAAPVNRRLSLGAVAGGPIPTSPERLPVLRETERGNDAGLPGVVSEVMRDADGAIHDSNNSTRTAMIKWEQVLGRPRAIAGKKCPSSGNASSESTEAAESHGVNTGSLAKAAMMAMPQVPMKSRFANGVVTARGFVSRMSSMDTDFGDTACGTARTRSRLTETEKGERVSATSSTAVPLGAHGGRSQHVLTTHTPEMDMDRFISRIKWYPVIFVLCWMFTLVNGIYTLAVGQANASFFLLLLATLTSRLQGLLNFICYGLNDKLKQAWLQDFLYRRAVASCCRALWCCCFSPCYGNDDGDDEADQASQPNSVLDSPRASNGLNDVALVADEMEKGTAVEPASTPTPNPPSPVISETPAKAVVKKTSMAAFATPRHDLRQGQLALAPARPARPSRKVSSPVQSRSRRSHAAAAGRRKKSGRSTARHSVAAAGVRRQRDAVMRRARTSSQGGIAVTGNNLRARKKLQQRDKARARRHEFTRQRPSYSGSDRKRHEKTLVSTPAATTVDLARSLALPISVSMPVKVAPQENSAGLGSAGIVERTPPPSRPR</sequence>
<evidence type="ECO:0000256" key="2">
    <source>
        <dbReference type="ARBA" id="ARBA00022692"/>
    </source>
</evidence>
<reference evidence="7 8" key="1">
    <citation type="journal article" date="2010" name="Nature">
        <title>The Ectocarpus genome and the independent evolution of multicellularity in brown algae.</title>
        <authorList>
            <person name="Cock J.M."/>
            <person name="Sterck L."/>
            <person name="Rouze P."/>
            <person name="Scornet D."/>
            <person name="Allen A.E."/>
            <person name="Amoutzias G."/>
            <person name="Anthouard V."/>
            <person name="Artiguenave F."/>
            <person name="Aury J.M."/>
            <person name="Badger J.H."/>
            <person name="Beszteri B."/>
            <person name="Billiau K."/>
            <person name="Bonnet E."/>
            <person name="Bothwell J.H."/>
            <person name="Bowler C."/>
            <person name="Boyen C."/>
            <person name="Brownlee C."/>
            <person name="Carrano C.J."/>
            <person name="Charrier B."/>
            <person name="Cho G.Y."/>
            <person name="Coelho S.M."/>
            <person name="Collen J."/>
            <person name="Corre E."/>
            <person name="Da Silva C."/>
            <person name="Delage L."/>
            <person name="Delaroque N."/>
            <person name="Dittami S.M."/>
            <person name="Doulbeau S."/>
            <person name="Elias M."/>
            <person name="Farnham G."/>
            <person name="Gachon C.M."/>
            <person name="Gschloessl B."/>
            <person name="Heesch S."/>
            <person name="Jabbari K."/>
            <person name="Jubin C."/>
            <person name="Kawai H."/>
            <person name="Kimura K."/>
            <person name="Kloareg B."/>
            <person name="Kupper F.C."/>
            <person name="Lang D."/>
            <person name="Le Bail A."/>
            <person name="Leblanc C."/>
            <person name="Lerouge P."/>
            <person name="Lohr M."/>
            <person name="Lopez P.J."/>
            <person name="Martens C."/>
            <person name="Maumus F."/>
            <person name="Michel G."/>
            <person name="Miranda-Saavedra D."/>
            <person name="Morales J."/>
            <person name="Moreau H."/>
            <person name="Motomura T."/>
            <person name="Nagasato C."/>
            <person name="Napoli C.A."/>
            <person name="Nelson D.R."/>
            <person name="Nyvall-Collen P."/>
            <person name="Peters A.F."/>
            <person name="Pommier C."/>
            <person name="Potin P."/>
            <person name="Poulain J."/>
            <person name="Quesneville H."/>
            <person name="Read B."/>
            <person name="Rensing S.A."/>
            <person name="Ritter A."/>
            <person name="Rousvoal S."/>
            <person name="Samanta M."/>
            <person name="Samson G."/>
            <person name="Schroeder D.C."/>
            <person name="Segurens B."/>
            <person name="Strittmatter M."/>
            <person name="Tonon T."/>
            <person name="Tregear J.W."/>
            <person name="Valentin K."/>
            <person name="von Dassow P."/>
            <person name="Yamagishi T."/>
            <person name="Van de Peer Y."/>
            <person name="Wincker P."/>
        </authorList>
    </citation>
    <scope>NUCLEOTIDE SEQUENCE [LARGE SCALE GENOMIC DNA]</scope>
    <source>
        <strain evidence="8">Ec32 / CCAP1310/4</strain>
    </source>
</reference>
<feature type="region of interest" description="Disordered" evidence="5">
    <location>
        <begin position="207"/>
        <end position="244"/>
    </location>
</feature>
<feature type="region of interest" description="Disordered" evidence="5">
    <location>
        <begin position="672"/>
        <end position="724"/>
    </location>
</feature>
<feature type="compositionally biased region" description="Low complexity" evidence="5">
    <location>
        <begin position="672"/>
        <end position="690"/>
    </location>
</feature>
<keyword evidence="3 6" id="KW-1133">Transmembrane helix</keyword>
<dbReference type="OrthoDB" id="100006at2759"/>
<dbReference type="Gene3D" id="1.20.1070.10">
    <property type="entry name" value="Rhodopsin 7-helix transmembrane proteins"/>
    <property type="match status" value="1"/>
</dbReference>
<dbReference type="SUPFAM" id="SSF81321">
    <property type="entry name" value="Family A G protein-coupled receptor-like"/>
    <property type="match status" value="1"/>
</dbReference>
<feature type="compositionally biased region" description="Basic residues" evidence="5">
    <location>
        <begin position="691"/>
        <end position="711"/>
    </location>
</feature>
<organism evidence="7 8">
    <name type="scientific">Ectocarpus siliculosus</name>
    <name type="common">Brown alga</name>
    <name type="synonym">Conferva siliculosa</name>
    <dbReference type="NCBI Taxonomy" id="2880"/>
    <lineage>
        <taxon>Eukaryota</taxon>
        <taxon>Sar</taxon>
        <taxon>Stramenopiles</taxon>
        <taxon>Ochrophyta</taxon>
        <taxon>PX clade</taxon>
        <taxon>Phaeophyceae</taxon>
        <taxon>Ectocarpales</taxon>
        <taxon>Ectocarpaceae</taxon>
        <taxon>Ectocarpus</taxon>
    </lineage>
</organism>
<name>D7G6Z1_ECTSI</name>
<dbReference type="PRINTS" id="PR02001">
    <property type="entry name" value="GCR1CAMPR"/>
</dbReference>
<comment type="subcellular location">
    <subcellularLocation>
        <location evidence="1">Membrane</location>
        <topology evidence="1">Multi-pass membrane protein</topology>
    </subcellularLocation>
</comment>
<evidence type="ECO:0000256" key="1">
    <source>
        <dbReference type="ARBA" id="ARBA00004141"/>
    </source>
</evidence>
<protein>
    <recommendedName>
        <fullName evidence="9">G-protein coupled receptors family 2 profile 2 domain-containing protein</fullName>
    </recommendedName>
</protein>
<evidence type="ECO:0000313" key="8">
    <source>
        <dbReference type="Proteomes" id="UP000002630"/>
    </source>
</evidence>
<keyword evidence="4 6" id="KW-0472">Membrane</keyword>
<accession>D7G6Z1</accession>
<evidence type="ECO:0000256" key="6">
    <source>
        <dbReference type="SAM" id="Phobius"/>
    </source>
</evidence>
<dbReference type="Proteomes" id="UP000002630">
    <property type="component" value="Linkage Group LG02"/>
</dbReference>
<keyword evidence="8" id="KW-1185">Reference proteome</keyword>
<feature type="compositionally biased region" description="Basic and acidic residues" evidence="5">
    <location>
        <begin position="753"/>
        <end position="767"/>
    </location>
</feature>
<dbReference type="PANTHER" id="PTHR23112:SF0">
    <property type="entry name" value="TRANSMEMBRANE PROTEIN 116"/>
    <property type="match status" value="1"/>
</dbReference>
<evidence type="ECO:0000256" key="4">
    <source>
        <dbReference type="ARBA" id="ARBA00023136"/>
    </source>
</evidence>
<proteinExistence type="predicted"/>